<keyword evidence="2" id="KW-1185">Reference proteome</keyword>
<comment type="caution">
    <text evidence="1">The sequence shown here is derived from an EMBL/GenBank/DDBJ whole genome shotgun (WGS) entry which is preliminary data.</text>
</comment>
<organism evidence="1 2">
    <name type="scientific">Muribaculum caecicola</name>
    <dbReference type="NCBI Taxonomy" id="3038144"/>
    <lineage>
        <taxon>Bacteria</taxon>
        <taxon>Pseudomonadati</taxon>
        <taxon>Bacteroidota</taxon>
        <taxon>Bacteroidia</taxon>
        <taxon>Bacteroidales</taxon>
        <taxon>Muribaculaceae</taxon>
        <taxon>Muribaculum</taxon>
    </lineage>
</organism>
<gene>
    <name evidence="1" type="ORF">E5990_10480</name>
</gene>
<evidence type="ECO:0000313" key="2">
    <source>
        <dbReference type="Proteomes" id="UP000305401"/>
    </source>
</evidence>
<dbReference type="Proteomes" id="UP000305401">
    <property type="component" value="Unassembled WGS sequence"/>
</dbReference>
<protein>
    <submittedName>
        <fullName evidence="1">Porin family protein</fullName>
    </submittedName>
</protein>
<evidence type="ECO:0000313" key="1">
    <source>
        <dbReference type="EMBL" id="THG43042.1"/>
    </source>
</evidence>
<name>A0AC61S2X3_9BACT</name>
<reference evidence="1" key="1">
    <citation type="submission" date="2019-04" db="EMBL/GenBank/DDBJ databases">
        <title>Microbes associate with the intestines of laboratory mice.</title>
        <authorList>
            <person name="Navarre W."/>
            <person name="Wong E."/>
            <person name="Huang K.C."/>
            <person name="Tropini C."/>
            <person name="Ng K."/>
            <person name="Yu B."/>
        </authorList>
    </citation>
    <scope>NUCLEOTIDE SEQUENCE</scope>
    <source>
        <strain evidence="1">NM86_A22</strain>
    </source>
</reference>
<accession>A0AC61S2X3</accession>
<sequence length="180" mass="19249">MKKILTFAIALIATVTASAEGWYAGGSVAFNRDITDNETEFIIMPEIGYNLTEKVAIGGVLGYDHAYNNGIKLNLFKVAPYLRYTYFKSGIVNLFVDGGVEFGTGKAKFDGGSSDAANVWGIGIKPGVSLNVSKNVSLIAHIGFLGYQGANDEAKSAGQPEYFGIGLNGNDISIGFYYNF</sequence>
<dbReference type="EMBL" id="SSTG01000197">
    <property type="protein sequence ID" value="THG43042.1"/>
    <property type="molecule type" value="Genomic_DNA"/>
</dbReference>
<proteinExistence type="predicted"/>